<dbReference type="Proteomes" id="UP000075243">
    <property type="component" value="Chromosome 1"/>
</dbReference>
<feature type="domain" description="DUF4283" evidence="2">
    <location>
        <begin position="81"/>
        <end position="162"/>
    </location>
</feature>
<reference evidence="3 4" key="1">
    <citation type="journal article" date="2012" name="Nat. Biotechnol.">
        <title>Draft genome sequence of pigeonpea (Cajanus cajan), an orphan legume crop of resource-poor farmers.</title>
        <authorList>
            <person name="Varshney R.K."/>
            <person name="Chen W."/>
            <person name="Li Y."/>
            <person name="Bharti A.K."/>
            <person name="Saxena R.K."/>
            <person name="Schlueter J.A."/>
            <person name="Donoghue M.T."/>
            <person name="Azam S."/>
            <person name="Fan G."/>
            <person name="Whaley A.M."/>
            <person name="Farmer A.D."/>
            <person name="Sheridan J."/>
            <person name="Iwata A."/>
            <person name="Tuteja R."/>
            <person name="Penmetsa R.V."/>
            <person name="Wu W."/>
            <person name="Upadhyaya H.D."/>
            <person name="Yang S.P."/>
            <person name="Shah T."/>
            <person name="Saxena K.B."/>
            <person name="Michael T."/>
            <person name="McCombie W.R."/>
            <person name="Yang B."/>
            <person name="Zhang G."/>
            <person name="Yang H."/>
            <person name="Wang J."/>
            <person name="Spillane C."/>
            <person name="Cook D.R."/>
            <person name="May G.D."/>
            <person name="Xu X."/>
            <person name="Jackson S.A."/>
        </authorList>
    </citation>
    <scope>NUCLEOTIDE SEQUENCE [LARGE SCALE GENOMIC DNA]</scope>
    <source>
        <strain evidence="4">cv. Asha</strain>
    </source>
</reference>
<dbReference type="InterPro" id="IPR043502">
    <property type="entry name" value="DNA/RNA_pol_sf"/>
</dbReference>
<sequence length="765" mass="88135">MEDHSIKEQNKSDHKKSYAESVLSTGEGKIFSDYHCLLKEMEDFDDKFSVEMDQTDIDEEDLDPCPTINVSQDKFEEWCSTWRNALVINVLGKQISFKALENKINRDWVRSGSIRIIDMPNDYYLVQFSAEEDYRHALYEGPWMIANHYILVQRWRPFFTITASQTRKVAARIRIPGLPIKLYNDHFLWRVGSKLGTMLKIDKLTSIHSRGKFARICVEVNLRRKLVSKINVLGHIIKLEYEGLHSICFGCCKYGRIQDQCREGVDNHSVSAEKGAKEGTGVMDVDTGNLSETMAVVPSKVSMEPDVGSSSGVDSSKSLDVSEELYGPWMLVKKNKKSNRNNNRQKIKQGNLVTPKAQFVKETNIANNFAHEDMLGALSWFCIFVYASPRTQGRVALWGDLRRLAGQINGPWHLMGEFNAVLRQHERVGGSVNAYQILRKEEILWYQKSRCKWLKLGDRNTHYFHGTTIVRRRKSKIDKLMDDNNNWISQPNALENMVTNFYKTLFSDTRDLVDFVLSNAFPHLEYEELVEIGRPICDVEISHTVKQMKGLKAPGPDGLQAIFFQSQWETVGPAVCKLIHDIEENPSLVADINSTLIALIPKTENVTHLKHMRPIGLCSVSYKILTKILLQRLRPVMERLVHPNQCSFIPHRNSKENVIIFQEVIHSMHLKSGRKGWMTIKIDLEKAYDRLKWSFVKDTLIYMELPQKFIDLVWACISTSKLRLLWNGEALEEFNPSRGIRQGDPLSLTYLYCVWNVYCNLSMSR</sequence>
<dbReference type="AlphaFoldDB" id="A0A151UAU0"/>
<organism evidence="3 4">
    <name type="scientific">Cajanus cajan</name>
    <name type="common">Pigeon pea</name>
    <name type="synonym">Cajanus indicus</name>
    <dbReference type="NCBI Taxonomy" id="3821"/>
    <lineage>
        <taxon>Eukaryota</taxon>
        <taxon>Viridiplantae</taxon>
        <taxon>Streptophyta</taxon>
        <taxon>Embryophyta</taxon>
        <taxon>Tracheophyta</taxon>
        <taxon>Spermatophyta</taxon>
        <taxon>Magnoliopsida</taxon>
        <taxon>eudicotyledons</taxon>
        <taxon>Gunneridae</taxon>
        <taxon>Pentapetalae</taxon>
        <taxon>rosids</taxon>
        <taxon>fabids</taxon>
        <taxon>Fabales</taxon>
        <taxon>Fabaceae</taxon>
        <taxon>Papilionoideae</taxon>
        <taxon>50 kb inversion clade</taxon>
        <taxon>NPAAA clade</taxon>
        <taxon>indigoferoid/millettioid clade</taxon>
        <taxon>Phaseoleae</taxon>
        <taxon>Cajanus</taxon>
    </lineage>
</organism>
<evidence type="ECO:0000259" key="1">
    <source>
        <dbReference type="Pfam" id="PF00078"/>
    </source>
</evidence>
<protein>
    <submittedName>
        <fullName evidence="3">Retrovirus-related Pol polyprotein LINE-1</fullName>
    </submittedName>
</protein>
<feature type="domain" description="Reverse transcriptase" evidence="1">
    <location>
        <begin position="600"/>
        <end position="749"/>
    </location>
</feature>
<dbReference type="Pfam" id="PF00078">
    <property type="entry name" value="RVT_1"/>
    <property type="match status" value="1"/>
</dbReference>
<proteinExistence type="predicted"/>
<name>A0A151UAU0_CAJCA</name>
<evidence type="ECO:0000259" key="2">
    <source>
        <dbReference type="Pfam" id="PF14111"/>
    </source>
</evidence>
<dbReference type="Gramene" id="C.cajan_20081.t">
    <property type="protein sequence ID" value="C.cajan_20081.t"/>
    <property type="gene ID" value="C.cajan_20081"/>
</dbReference>
<dbReference type="PANTHER" id="PTHR31286:SF99">
    <property type="entry name" value="DUF4283 DOMAIN-CONTAINING PROTEIN"/>
    <property type="match status" value="1"/>
</dbReference>
<evidence type="ECO:0000313" key="3">
    <source>
        <dbReference type="EMBL" id="KYP76435.1"/>
    </source>
</evidence>
<evidence type="ECO:0000313" key="4">
    <source>
        <dbReference type="Proteomes" id="UP000075243"/>
    </source>
</evidence>
<dbReference type="STRING" id="3821.A0A151UAU0"/>
<dbReference type="OMA" id="WACISTS"/>
<accession>A0A151UAU0</accession>
<dbReference type="InterPro" id="IPR025558">
    <property type="entry name" value="DUF4283"/>
</dbReference>
<dbReference type="Pfam" id="PF14111">
    <property type="entry name" value="DUF4283"/>
    <property type="match status" value="1"/>
</dbReference>
<gene>
    <name evidence="3" type="ORF">KK1_020678</name>
</gene>
<dbReference type="PANTHER" id="PTHR31286">
    <property type="entry name" value="GLYCINE-RICH CELL WALL STRUCTURAL PROTEIN 1.8-LIKE"/>
    <property type="match status" value="1"/>
</dbReference>
<dbReference type="InterPro" id="IPR040256">
    <property type="entry name" value="At4g02000-like"/>
</dbReference>
<dbReference type="InterPro" id="IPR000477">
    <property type="entry name" value="RT_dom"/>
</dbReference>
<dbReference type="SUPFAM" id="SSF56672">
    <property type="entry name" value="DNA/RNA polymerases"/>
    <property type="match status" value="1"/>
</dbReference>
<dbReference type="EMBL" id="CM003603">
    <property type="protein sequence ID" value="KYP76435.1"/>
    <property type="molecule type" value="Genomic_DNA"/>
</dbReference>
<keyword evidence="4" id="KW-1185">Reference proteome</keyword>